<accession>A0ABW6PHR2</accession>
<sequence length="198" mass="20988">MGDLFDNAMTSATNLSVEPLLASYDFGRHASIVDVGGGRGSFLLQVLRRHPGSTGVLFDLPDVVAAAPDEIAAAGLESRCTTEAGSFFDTVPGGADAYLLKHIVHDWSDAEAEQILRTVRAGMPAGATLLLIELVLPDHRRPHAGQFIDLEMLVNATGHERTEAQFRDLLARGGFTLTELVPTAAPDCILAATATPGR</sequence>
<reference evidence="5 6" key="1">
    <citation type="submission" date="2024-10" db="EMBL/GenBank/DDBJ databases">
        <title>The Natural Products Discovery Center: Release of the First 8490 Sequenced Strains for Exploring Actinobacteria Biosynthetic Diversity.</title>
        <authorList>
            <person name="Kalkreuter E."/>
            <person name="Kautsar S.A."/>
            <person name="Yang D."/>
            <person name="Bader C.D."/>
            <person name="Teijaro C.N."/>
            <person name="Fluegel L."/>
            <person name="Davis C.M."/>
            <person name="Simpson J.R."/>
            <person name="Lauterbach L."/>
            <person name="Steele A.D."/>
            <person name="Gui C."/>
            <person name="Meng S."/>
            <person name="Li G."/>
            <person name="Viehrig K."/>
            <person name="Ye F."/>
            <person name="Su P."/>
            <person name="Kiefer A.F."/>
            <person name="Nichols A."/>
            <person name="Cepeda A.J."/>
            <person name="Yan W."/>
            <person name="Fan B."/>
            <person name="Jiang Y."/>
            <person name="Adhikari A."/>
            <person name="Zheng C.-J."/>
            <person name="Schuster L."/>
            <person name="Cowan T.M."/>
            <person name="Smanski M.J."/>
            <person name="Chevrette M.G."/>
            <person name="De Carvalho L.P.S."/>
            <person name="Shen B."/>
        </authorList>
    </citation>
    <scope>NUCLEOTIDE SEQUENCE [LARGE SCALE GENOMIC DNA]</scope>
    <source>
        <strain evidence="5 6">NPDC004045</strain>
    </source>
</reference>
<protein>
    <submittedName>
        <fullName evidence="5">Methyltransferase</fullName>
    </submittedName>
</protein>
<dbReference type="Proteomes" id="UP001601444">
    <property type="component" value="Unassembled WGS sequence"/>
</dbReference>
<dbReference type="EMBL" id="JBIAMX010000002">
    <property type="protein sequence ID" value="MFF0541893.1"/>
    <property type="molecule type" value="Genomic_DNA"/>
</dbReference>
<dbReference type="GO" id="GO:0008168">
    <property type="term" value="F:methyltransferase activity"/>
    <property type="evidence" value="ECO:0007669"/>
    <property type="project" value="UniProtKB-KW"/>
</dbReference>
<gene>
    <name evidence="5" type="ORF">ACFYTF_03565</name>
</gene>
<keyword evidence="6" id="KW-1185">Reference proteome</keyword>
<evidence type="ECO:0000313" key="6">
    <source>
        <dbReference type="Proteomes" id="UP001601444"/>
    </source>
</evidence>
<organism evidence="5 6">
    <name type="scientific">Nocardia thailandica</name>
    <dbReference type="NCBI Taxonomy" id="257275"/>
    <lineage>
        <taxon>Bacteria</taxon>
        <taxon>Bacillati</taxon>
        <taxon>Actinomycetota</taxon>
        <taxon>Actinomycetes</taxon>
        <taxon>Mycobacteriales</taxon>
        <taxon>Nocardiaceae</taxon>
        <taxon>Nocardia</taxon>
    </lineage>
</organism>
<keyword evidence="3" id="KW-0949">S-adenosyl-L-methionine</keyword>
<keyword evidence="2" id="KW-0808">Transferase</keyword>
<keyword evidence="1 5" id="KW-0489">Methyltransferase</keyword>
<dbReference type="InterPro" id="IPR016461">
    <property type="entry name" value="COMT-like"/>
</dbReference>
<feature type="domain" description="O-methyltransferase C-terminal" evidence="4">
    <location>
        <begin position="4"/>
        <end position="175"/>
    </location>
</feature>
<name>A0ABW6PHR2_9NOCA</name>
<evidence type="ECO:0000256" key="2">
    <source>
        <dbReference type="ARBA" id="ARBA00022679"/>
    </source>
</evidence>
<evidence type="ECO:0000256" key="1">
    <source>
        <dbReference type="ARBA" id="ARBA00022603"/>
    </source>
</evidence>
<dbReference type="RefSeq" id="WP_387699308.1">
    <property type="nucleotide sequence ID" value="NZ_JBIAMX010000002.1"/>
</dbReference>
<dbReference type="SUPFAM" id="SSF53335">
    <property type="entry name" value="S-adenosyl-L-methionine-dependent methyltransferases"/>
    <property type="match status" value="1"/>
</dbReference>
<evidence type="ECO:0000259" key="4">
    <source>
        <dbReference type="Pfam" id="PF00891"/>
    </source>
</evidence>
<dbReference type="InterPro" id="IPR029063">
    <property type="entry name" value="SAM-dependent_MTases_sf"/>
</dbReference>
<dbReference type="GO" id="GO:0032259">
    <property type="term" value="P:methylation"/>
    <property type="evidence" value="ECO:0007669"/>
    <property type="project" value="UniProtKB-KW"/>
</dbReference>
<dbReference type="PANTHER" id="PTHR43712">
    <property type="entry name" value="PUTATIVE (AFU_ORTHOLOGUE AFUA_4G14580)-RELATED"/>
    <property type="match status" value="1"/>
</dbReference>
<comment type="caution">
    <text evidence="5">The sequence shown here is derived from an EMBL/GenBank/DDBJ whole genome shotgun (WGS) entry which is preliminary data.</text>
</comment>
<dbReference type="InterPro" id="IPR001077">
    <property type="entry name" value="COMT_C"/>
</dbReference>
<dbReference type="Gene3D" id="3.40.50.150">
    <property type="entry name" value="Vaccinia Virus protein VP39"/>
    <property type="match status" value="1"/>
</dbReference>
<proteinExistence type="predicted"/>
<dbReference type="PANTHER" id="PTHR43712:SF2">
    <property type="entry name" value="O-METHYLTRANSFERASE CICE"/>
    <property type="match status" value="1"/>
</dbReference>
<dbReference type="Pfam" id="PF00891">
    <property type="entry name" value="Methyltransf_2"/>
    <property type="match status" value="1"/>
</dbReference>
<dbReference type="Gene3D" id="1.10.287.1350">
    <property type="match status" value="1"/>
</dbReference>
<dbReference type="PROSITE" id="PS51683">
    <property type="entry name" value="SAM_OMT_II"/>
    <property type="match status" value="1"/>
</dbReference>
<evidence type="ECO:0000256" key="3">
    <source>
        <dbReference type="ARBA" id="ARBA00022691"/>
    </source>
</evidence>
<evidence type="ECO:0000313" key="5">
    <source>
        <dbReference type="EMBL" id="MFF0541893.1"/>
    </source>
</evidence>